<evidence type="ECO:0000313" key="4">
    <source>
        <dbReference type="Proteomes" id="UP000220133"/>
    </source>
</evidence>
<dbReference type="RefSeq" id="WP_098193710.1">
    <property type="nucleotide sequence ID" value="NZ_CP023777.1"/>
</dbReference>
<feature type="region of interest" description="Disordered" evidence="1">
    <location>
        <begin position="112"/>
        <end position="136"/>
    </location>
</feature>
<name>A0A291QTN1_9BACT</name>
<keyword evidence="2" id="KW-0812">Transmembrane</keyword>
<proteinExistence type="predicted"/>
<keyword evidence="2" id="KW-0472">Membrane</keyword>
<feature type="transmembrane region" description="Helical" evidence="2">
    <location>
        <begin position="43"/>
        <end position="63"/>
    </location>
</feature>
<gene>
    <name evidence="3" type="ORF">COR50_09165</name>
</gene>
<keyword evidence="4" id="KW-1185">Reference proteome</keyword>
<feature type="transmembrane region" description="Helical" evidence="2">
    <location>
        <begin position="12"/>
        <end position="31"/>
    </location>
</feature>
<dbReference type="Proteomes" id="UP000220133">
    <property type="component" value="Chromosome"/>
</dbReference>
<evidence type="ECO:0000256" key="2">
    <source>
        <dbReference type="SAM" id="Phobius"/>
    </source>
</evidence>
<evidence type="ECO:0000313" key="3">
    <source>
        <dbReference type="EMBL" id="ATL47328.1"/>
    </source>
</evidence>
<dbReference type="OrthoDB" id="1099872at2"/>
<evidence type="ECO:0000256" key="1">
    <source>
        <dbReference type="SAM" id="MobiDB-lite"/>
    </source>
</evidence>
<sequence length="136" mass="15873">MKRFTWVKLIKGIVCAVAIVAVIGTVTKYLWNWLMPELFNLPVITFWQALGLFLLSKLLLSGFHKGGGGHRKHWRDKMAEKMKHMSPEEREKMREKFQKCWSKAKYEDFFNETAHETKPPVENKDAANKDPEPPLT</sequence>
<protein>
    <submittedName>
        <fullName evidence="3">Uncharacterized protein</fullName>
    </submittedName>
</protein>
<dbReference type="EMBL" id="CP023777">
    <property type="protein sequence ID" value="ATL47328.1"/>
    <property type="molecule type" value="Genomic_DNA"/>
</dbReference>
<organism evidence="3 4">
    <name type="scientific">Chitinophaga caeni</name>
    <dbReference type="NCBI Taxonomy" id="2029983"/>
    <lineage>
        <taxon>Bacteria</taxon>
        <taxon>Pseudomonadati</taxon>
        <taxon>Bacteroidota</taxon>
        <taxon>Chitinophagia</taxon>
        <taxon>Chitinophagales</taxon>
        <taxon>Chitinophagaceae</taxon>
        <taxon>Chitinophaga</taxon>
    </lineage>
</organism>
<dbReference type="AlphaFoldDB" id="A0A291QTN1"/>
<dbReference type="KEGG" id="cbae:COR50_09165"/>
<keyword evidence="2" id="KW-1133">Transmembrane helix</keyword>
<reference evidence="3 4" key="1">
    <citation type="submission" date="2017-10" db="EMBL/GenBank/DDBJ databases">
        <title>Paenichitinophaga pekingensis gen. nov., sp. nov., isolated from activated sludge.</title>
        <authorList>
            <person name="Jin D."/>
            <person name="Kong X."/>
            <person name="Deng Y."/>
            <person name="Bai Z."/>
        </authorList>
    </citation>
    <scope>NUCLEOTIDE SEQUENCE [LARGE SCALE GENOMIC DNA]</scope>
    <source>
        <strain evidence="3 4">13</strain>
    </source>
</reference>
<accession>A0A291QTN1</accession>